<evidence type="ECO:0000313" key="3">
    <source>
        <dbReference type="Proteomes" id="UP001234178"/>
    </source>
</evidence>
<keyword evidence="3" id="KW-1185">Reference proteome</keyword>
<protein>
    <submittedName>
        <fullName evidence="2">Uncharacterized protein</fullName>
    </submittedName>
</protein>
<dbReference type="EMBL" id="JAOYFB010000001">
    <property type="protein sequence ID" value="KAK4003914.1"/>
    <property type="molecule type" value="Genomic_DNA"/>
</dbReference>
<organism evidence="2 3">
    <name type="scientific">Daphnia magna</name>
    <dbReference type="NCBI Taxonomy" id="35525"/>
    <lineage>
        <taxon>Eukaryota</taxon>
        <taxon>Metazoa</taxon>
        <taxon>Ecdysozoa</taxon>
        <taxon>Arthropoda</taxon>
        <taxon>Crustacea</taxon>
        <taxon>Branchiopoda</taxon>
        <taxon>Diplostraca</taxon>
        <taxon>Cladocera</taxon>
        <taxon>Anomopoda</taxon>
        <taxon>Daphniidae</taxon>
        <taxon>Daphnia</taxon>
    </lineage>
</organism>
<feature type="region of interest" description="Disordered" evidence="1">
    <location>
        <begin position="69"/>
        <end position="91"/>
    </location>
</feature>
<comment type="caution">
    <text evidence="2">The sequence shown here is derived from an EMBL/GenBank/DDBJ whole genome shotgun (WGS) entry which is preliminary data.</text>
</comment>
<evidence type="ECO:0000313" key="2">
    <source>
        <dbReference type="EMBL" id="KAK4003914.1"/>
    </source>
</evidence>
<sequence>MAIFRLTEVSLTPSLFSDLVPSFTPVHMSRELVAHSFIFIANVSAKKNKRFTAETRCVRHVSFLAHRRPYTTSPNRTPESNAAAFTSANET</sequence>
<evidence type="ECO:0000256" key="1">
    <source>
        <dbReference type="SAM" id="MobiDB-lite"/>
    </source>
</evidence>
<accession>A0ABQ9YTE0</accession>
<proteinExistence type="predicted"/>
<dbReference type="Proteomes" id="UP001234178">
    <property type="component" value="Unassembled WGS sequence"/>
</dbReference>
<name>A0ABQ9YTE0_9CRUS</name>
<reference evidence="2 3" key="1">
    <citation type="journal article" date="2023" name="Nucleic Acids Res.">
        <title>The hologenome of Daphnia magna reveals possible DNA methylation and microbiome-mediated evolution of the host genome.</title>
        <authorList>
            <person name="Chaturvedi A."/>
            <person name="Li X."/>
            <person name="Dhandapani V."/>
            <person name="Marshall H."/>
            <person name="Kissane S."/>
            <person name="Cuenca-Cambronero M."/>
            <person name="Asole G."/>
            <person name="Calvet F."/>
            <person name="Ruiz-Romero M."/>
            <person name="Marangio P."/>
            <person name="Guigo R."/>
            <person name="Rago D."/>
            <person name="Mirbahai L."/>
            <person name="Eastwood N."/>
            <person name="Colbourne J.K."/>
            <person name="Zhou J."/>
            <person name="Mallon E."/>
            <person name="Orsini L."/>
        </authorList>
    </citation>
    <scope>NUCLEOTIDE SEQUENCE [LARGE SCALE GENOMIC DNA]</scope>
    <source>
        <strain evidence="2">LRV0_1</strain>
    </source>
</reference>
<feature type="compositionally biased region" description="Polar residues" evidence="1">
    <location>
        <begin position="70"/>
        <end position="91"/>
    </location>
</feature>
<gene>
    <name evidence="2" type="ORF">OUZ56_005663</name>
</gene>